<dbReference type="EMBL" id="SRPW01002980">
    <property type="protein sequence ID" value="KAG5989125.1"/>
    <property type="molecule type" value="Genomic_DNA"/>
</dbReference>
<protein>
    <submittedName>
        <fullName evidence="2">Uncharacterized protein</fullName>
    </submittedName>
</protein>
<comment type="caution">
    <text evidence="2">The sequence shown here is derived from an EMBL/GenBank/DDBJ whole genome shotgun (WGS) entry which is preliminary data.</text>
</comment>
<sequence>MQFSTSAILATIALVAGQTAAQCEIGLPTGHTDISDAGNCEAAGRNRWSCGGDGTMVYQAGSRFTVHTGSQTLFVNFLCDGVTESMIKCPATVWGSTTVSCAGELSVVYLVPKA</sequence>
<reference evidence="2" key="1">
    <citation type="journal article" date="2020" name="bioRxiv">
        <title>Whole genome comparisons of ergot fungi reveals the divergence and evolution of species within the genus Claviceps are the result of varying mechanisms driving genome evolution and host range expansion.</title>
        <authorList>
            <person name="Wyka S.A."/>
            <person name="Mondo S.J."/>
            <person name="Liu M."/>
            <person name="Dettman J."/>
            <person name="Nalam V."/>
            <person name="Broders K.D."/>
        </authorList>
    </citation>
    <scope>NUCLEOTIDE SEQUENCE</scope>
    <source>
        <strain evidence="2">CCC 602</strain>
    </source>
</reference>
<keyword evidence="3" id="KW-1185">Reference proteome</keyword>
<dbReference type="Proteomes" id="UP000748025">
    <property type="component" value="Unassembled WGS sequence"/>
</dbReference>
<accession>A0A9P7SWT2</accession>
<dbReference type="AlphaFoldDB" id="A0A9P7SWT2"/>
<feature type="signal peptide" evidence="1">
    <location>
        <begin position="1"/>
        <end position="21"/>
    </location>
</feature>
<name>A0A9P7SWT2_9HYPO</name>
<evidence type="ECO:0000313" key="2">
    <source>
        <dbReference type="EMBL" id="KAG5989125.1"/>
    </source>
</evidence>
<proteinExistence type="predicted"/>
<feature type="chain" id="PRO_5040462861" evidence="1">
    <location>
        <begin position="22"/>
        <end position="114"/>
    </location>
</feature>
<evidence type="ECO:0000313" key="3">
    <source>
        <dbReference type="Proteomes" id="UP000748025"/>
    </source>
</evidence>
<organism evidence="2 3">
    <name type="scientific">Claviceps pusilla</name>
    <dbReference type="NCBI Taxonomy" id="123648"/>
    <lineage>
        <taxon>Eukaryota</taxon>
        <taxon>Fungi</taxon>
        <taxon>Dikarya</taxon>
        <taxon>Ascomycota</taxon>
        <taxon>Pezizomycotina</taxon>
        <taxon>Sordariomycetes</taxon>
        <taxon>Hypocreomycetidae</taxon>
        <taxon>Hypocreales</taxon>
        <taxon>Clavicipitaceae</taxon>
        <taxon>Claviceps</taxon>
    </lineage>
</organism>
<evidence type="ECO:0000256" key="1">
    <source>
        <dbReference type="SAM" id="SignalP"/>
    </source>
</evidence>
<keyword evidence="1" id="KW-0732">Signal</keyword>
<gene>
    <name evidence="2" type="ORF">E4U43_004562</name>
</gene>